<feature type="transmembrane region" description="Helical" evidence="1">
    <location>
        <begin position="69"/>
        <end position="87"/>
    </location>
</feature>
<evidence type="ECO:0000313" key="5">
    <source>
        <dbReference type="Proteomes" id="UP001306119"/>
    </source>
</evidence>
<feature type="transmembrane region" description="Helical" evidence="1">
    <location>
        <begin position="37"/>
        <end position="57"/>
    </location>
</feature>
<evidence type="ECO:0000313" key="4">
    <source>
        <dbReference type="Proteomes" id="UP000191116"/>
    </source>
</evidence>
<evidence type="ECO:0008006" key="6">
    <source>
        <dbReference type="Google" id="ProtNLM"/>
    </source>
</evidence>
<organism evidence="3 4">
    <name type="scientific">Photobacterium toruni</name>
    <dbReference type="NCBI Taxonomy" id="1935446"/>
    <lineage>
        <taxon>Bacteria</taxon>
        <taxon>Pseudomonadati</taxon>
        <taxon>Pseudomonadota</taxon>
        <taxon>Gammaproteobacteria</taxon>
        <taxon>Vibrionales</taxon>
        <taxon>Vibrionaceae</taxon>
        <taxon>Photobacterium</taxon>
    </lineage>
</organism>
<protein>
    <recommendedName>
        <fullName evidence="6">PAP2 superfamily protein</fullName>
    </recommendedName>
</protein>
<keyword evidence="1" id="KW-1133">Transmembrane helix</keyword>
<keyword evidence="1" id="KW-0812">Transmembrane</keyword>
<dbReference type="Proteomes" id="UP001306119">
    <property type="component" value="Unassembled WGS sequence"/>
</dbReference>
<keyword evidence="5" id="KW-1185">Reference proteome</keyword>
<reference evidence="3 4" key="1">
    <citation type="submission" date="2017-02" db="EMBL/GenBank/DDBJ databases">
        <authorList>
            <person name="Peterson S.W."/>
        </authorList>
    </citation>
    <scope>NUCLEOTIDE SEQUENCE [LARGE SCALE GENOMIC DNA]</scope>
    <source>
        <strain evidence="3 4">CECT 9189</strain>
    </source>
</reference>
<gene>
    <name evidence="3" type="ORF">CZ814_02836</name>
    <name evidence="2" type="ORF">VXS06_01225</name>
</gene>
<dbReference type="OrthoDB" id="6215284at2"/>
<reference evidence="2 5" key="2">
    <citation type="submission" date="2024-01" db="EMBL/GenBank/DDBJ databases">
        <title>Active colonisers of the gastrointestinal tract of Atlantic salmon farmed in a warm water region.</title>
        <authorList>
            <person name="Bowman J.P."/>
        </authorList>
    </citation>
    <scope>NUCLEOTIDE SEQUENCE [LARGE SCALE GENOMIC DNA]</scope>
    <source>
        <strain evidence="2 5">S3MW1</strain>
    </source>
</reference>
<dbReference type="RefSeq" id="WP_080175597.1">
    <property type="nucleotide sequence ID" value="NZ_AP024855.1"/>
</dbReference>
<name>A0A1T4U7V9_9GAMM</name>
<dbReference type="AlphaFoldDB" id="A0A1T4U7V9"/>
<evidence type="ECO:0000313" key="3">
    <source>
        <dbReference type="EMBL" id="SKA48852.1"/>
    </source>
</evidence>
<keyword evidence="1" id="KW-0472">Membrane</keyword>
<evidence type="ECO:0000313" key="2">
    <source>
        <dbReference type="EMBL" id="MEC6830382.1"/>
    </source>
</evidence>
<feature type="transmembrane region" description="Helical" evidence="1">
    <location>
        <begin position="6"/>
        <end position="28"/>
    </location>
</feature>
<dbReference type="EMBL" id="JAYXUG010000001">
    <property type="protein sequence ID" value="MEC6830382.1"/>
    <property type="molecule type" value="Genomic_DNA"/>
</dbReference>
<evidence type="ECO:0000256" key="1">
    <source>
        <dbReference type="SAM" id="Phobius"/>
    </source>
</evidence>
<dbReference type="SUPFAM" id="SSF48317">
    <property type="entry name" value="Acid phosphatase/Vanadium-dependent haloperoxidase"/>
    <property type="match status" value="1"/>
</dbReference>
<proteinExistence type="predicted"/>
<dbReference type="InterPro" id="IPR036938">
    <property type="entry name" value="PAP2/HPO_sf"/>
</dbReference>
<dbReference type="Proteomes" id="UP000191116">
    <property type="component" value="Unassembled WGS sequence"/>
</dbReference>
<feature type="transmembrane region" description="Helical" evidence="1">
    <location>
        <begin position="118"/>
        <end position="136"/>
    </location>
</feature>
<sequence>MTFEQWAFIADIYTPIIVFMCVICLVLLERRQGMRSGLLAFSGVLLSTIFIYAVMFLDNTLGIWPAFNLDYSTHTAIALVFIGYFIVYTPKIRLLMILSIVGYALLMIHQKYHTLTDIISTTIIVMPVILLCQYKCKLAANTKR</sequence>
<accession>A0A1T4U7V9</accession>
<dbReference type="EMBL" id="FUWP01000018">
    <property type="protein sequence ID" value="SKA48852.1"/>
    <property type="molecule type" value="Genomic_DNA"/>
</dbReference>
<feature type="transmembrane region" description="Helical" evidence="1">
    <location>
        <begin position="94"/>
        <end position="112"/>
    </location>
</feature>